<organism evidence="3 4">
    <name type="scientific">Martelella mangrovi</name>
    <dbReference type="NCBI Taxonomy" id="1397477"/>
    <lineage>
        <taxon>Bacteria</taxon>
        <taxon>Pseudomonadati</taxon>
        <taxon>Pseudomonadota</taxon>
        <taxon>Alphaproteobacteria</taxon>
        <taxon>Hyphomicrobiales</taxon>
        <taxon>Aurantimonadaceae</taxon>
        <taxon>Martelella</taxon>
    </lineage>
</organism>
<comment type="caution">
    <text evidence="3">The sequence shown here is derived from an EMBL/GenBank/DDBJ whole genome shotgun (WGS) entry which is preliminary data.</text>
</comment>
<sequence>MKRRTIFAAGLVAALMGAAATPAFSAGPDGAWGGRGQGARQMIGDCDGPHGAAMGQRGWNNMRGHHGGAYGGGYGPGMMNDRQGGPQGNFGPGFMRGPGNDQRGYGPGMMGDLGAYDSNDDGFLSLDEFEAFHAEVGRPMMERQFRYLDSDGDGRVAISELPAPGSRSPNN</sequence>
<dbReference type="EMBL" id="JBEPLY010000007">
    <property type="protein sequence ID" value="MET3600500.1"/>
    <property type="molecule type" value="Genomic_DNA"/>
</dbReference>
<feature type="chain" id="PRO_5047379289" description="EF-hand domain-containing protein" evidence="1">
    <location>
        <begin position="26"/>
        <end position="171"/>
    </location>
</feature>
<evidence type="ECO:0000256" key="1">
    <source>
        <dbReference type="SAM" id="SignalP"/>
    </source>
</evidence>
<feature type="signal peptide" evidence="1">
    <location>
        <begin position="1"/>
        <end position="25"/>
    </location>
</feature>
<accession>A0ABV2IC60</accession>
<evidence type="ECO:0000313" key="3">
    <source>
        <dbReference type="EMBL" id="MET3600500.1"/>
    </source>
</evidence>
<dbReference type="RefSeq" id="WP_354434417.1">
    <property type="nucleotide sequence ID" value="NZ_JBEPLY010000007.1"/>
</dbReference>
<keyword evidence="1" id="KW-0732">Signal</keyword>
<keyword evidence="4" id="KW-1185">Reference proteome</keyword>
<protein>
    <recommendedName>
        <fullName evidence="2">EF-hand domain-containing protein</fullName>
    </recommendedName>
</protein>
<feature type="domain" description="EF-hand" evidence="2">
    <location>
        <begin position="115"/>
        <end position="139"/>
    </location>
</feature>
<evidence type="ECO:0000313" key="4">
    <source>
        <dbReference type="Proteomes" id="UP001549164"/>
    </source>
</evidence>
<dbReference type="CDD" id="cd00051">
    <property type="entry name" value="EFh"/>
    <property type="match status" value="1"/>
</dbReference>
<name>A0ABV2IC60_9HYPH</name>
<dbReference type="SUPFAM" id="SSF47473">
    <property type="entry name" value="EF-hand"/>
    <property type="match status" value="1"/>
</dbReference>
<proteinExistence type="predicted"/>
<dbReference type="Pfam" id="PF13202">
    <property type="entry name" value="EF-hand_5"/>
    <property type="match status" value="2"/>
</dbReference>
<dbReference type="InterPro" id="IPR018247">
    <property type="entry name" value="EF_Hand_1_Ca_BS"/>
</dbReference>
<dbReference type="InterPro" id="IPR011992">
    <property type="entry name" value="EF-hand-dom_pair"/>
</dbReference>
<dbReference type="Gene3D" id="1.10.238.10">
    <property type="entry name" value="EF-hand"/>
    <property type="match status" value="1"/>
</dbReference>
<dbReference type="PROSITE" id="PS00018">
    <property type="entry name" value="EF_HAND_1"/>
    <property type="match status" value="2"/>
</dbReference>
<dbReference type="PROSITE" id="PS50222">
    <property type="entry name" value="EF_HAND_2"/>
    <property type="match status" value="1"/>
</dbReference>
<gene>
    <name evidence="3" type="ORF">ABID12_002449</name>
</gene>
<reference evidence="3 4" key="1">
    <citation type="submission" date="2024-06" db="EMBL/GenBank/DDBJ databases">
        <title>Genomic Encyclopedia of Type Strains, Phase IV (KMG-IV): sequencing the most valuable type-strain genomes for metagenomic binning, comparative biology and taxonomic classification.</title>
        <authorList>
            <person name="Goeker M."/>
        </authorList>
    </citation>
    <scope>NUCLEOTIDE SEQUENCE [LARGE SCALE GENOMIC DNA]</scope>
    <source>
        <strain evidence="3 4">DSM 28102</strain>
    </source>
</reference>
<dbReference type="InterPro" id="IPR002048">
    <property type="entry name" value="EF_hand_dom"/>
</dbReference>
<dbReference type="Proteomes" id="UP001549164">
    <property type="component" value="Unassembled WGS sequence"/>
</dbReference>
<evidence type="ECO:0000259" key="2">
    <source>
        <dbReference type="PROSITE" id="PS50222"/>
    </source>
</evidence>